<sequence>MMTERENGTVPRAETRLDQGRHWRAKIGFVLLATEQTIEADVFRLCPQGVGVHFSRVWIEDAITVDTLDNAGQELAGAAARILPNENLNVVCYACTSGSMVLGEERVALELNKGAPKAQATSLIACVIDALNMFNVHRIVVGTPYIDEINEMEKRYLENRGFEVLDIQGLDITNDSEMVRVAPDFIAEFALSIDRPEAEAIFISCGALRSLDVVDQIERAVKKPVVVSNQAMIWQTLRLAGVQDRIDGYGRLLREH</sequence>
<dbReference type="AlphaFoldDB" id="A0A5K7Z9W2"/>
<dbReference type="PANTHER" id="PTHR40267">
    <property type="entry name" value="BLR3294 PROTEIN"/>
    <property type="match status" value="1"/>
</dbReference>
<dbReference type="KEGG" id="dwd:DSCW_62290"/>
<dbReference type="PANTHER" id="PTHR40267:SF1">
    <property type="entry name" value="BLR3294 PROTEIN"/>
    <property type="match status" value="1"/>
</dbReference>
<dbReference type="Gene3D" id="3.40.50.12500">
    <property type="match status" value="1"/>
</dbReference>
<accession>A0A5K7Z9W2</accession>
<evidence type="ECO:0000313" key="2">
    <source>
        <dbReference type="Proteomes" id="UP000427769"/>
    </source>
</evidence>
<dbReference type="EMBL" id="AP021875">
    <property type="protein sequence ID" value="BBO78812.1"/>
    <property type="molecule type" value="Genomic_DNA"/>
</dbReference>
<name>A0A5K7Z9W2_9BACT</name>
<protein>
    <submittedName>
        <fullName evidence="1">Decarboxylase</fullName>
    </submittedName>
</protein>
<dbReference type="InterPro" id="IPR053714">
    <property type="entry name" value="Iso_Racemase_Enz_sf"/>
</dbReference>
<organism evidence="1 2">
    <name type="scientific">Desulfosarcina widdelii</name>
    <dbReference type="NCBI Taxonomy" id="947919"/>
    <lineage>
        <taxon>Bacteria</taxon>
        <taxon>Pseudomonadati</taxon>
        <taxon>Thermodesulfobacteriota</taxon>
        <taxon>Desulfobacteria</taxon>
        <taxon>Desulfobacterales</taxon>
        <taxon>Desulfosarcinaceae</taxon>
        <taxon>Desulfosarcina</taxon>
    </lineage>
</organism>
<reference evidence="1 2" key="1">
    <citation type="submission" date="2019-11" db="EMBL/GenBank/DDBJ databases">
        <title>Comparative genomics of hydrocarbon-degrading Desulfosarcina strains.</title>
        <authorList>
            <person name="Watanabe M."/>
            <person name="Kojima H."/>
            <person name="Fukui M."/>
        </authorList>
    </citation>
    <scope>NUCLEOTIDE SEQUENCE [LARGE SCALE GENOMIC DNA]</scope>
    <source>
        <strain evidence="1 2">PP31</strain>
    </source>
</reference>
<dbReference type="InterPro" id="IPR026286">
    <property type="entry name" value="MaiA/AMDase"/>
</dbReference>
<gene>
    <name evidence="1" type="ORF">DSCW_62290</name>
</gene>
<proteinExistence type="predicted"/>
<dbReference type="Pfam" id="PF17645">
    <property type="entry name" value="Amdase"/>
    <property type="match status" value="1"/>
</dbReference>
<dbReference type="PIRSF" id="PIRSF015736">
    <property type="entry name" value="MI"/>
    <property type="match status" value="1"/>
</dbReference>
<dbReference type="Proteomes" id="UP000427769">
    <property type="component" value="Chromosome"/>
</dbReference>
<evidence type="ECO:0000313" key="1">
    <source>
        <dbReference type="EMBL" id="BBO78812.1"/>
    </source>
</evidence>
<keyword evidence="2" id="KW-1185">Reference proteome</keyword>
<dbReference type="RefSeq" id="WP_197740460.1">
    <property type="nucleotide sequence ID" value="NZ_AP021875.1"/>
</dbReference>